<evidence type="ECO:0000256" key="1">
    <source>
        <dbReference type="ARBA" id="ARBA00022450"/>
    </source>
</evidence>
<dbReference type="Pfam" id="PF00109">
    <property type="entry name" value="ketoacyl-synt"/>
    <property type="match status" value="1"/>
</dbReference>
<comment type="caution">
    <text evidence="6">The sequence shown here is derived from an EMBL/GenBank/DDBJ whole genome shotgun (WGS) entry which is preliminary data.</text>
</comment>
<dbReference type="PROSITE" id="PS00606">
    <property type="entry name" value="KS3_1"/>
    <property type="match status" value="1"/>
</dbReference>
<dbReference type="Gene3D" id="3.40.366.10">
    <property type="entry name" value="Malonyl-Coenzyme A Acyl Carrier Protein, domain 2"/>
    <property type="match status" value="1"/>
</dbReference>
<dbReference type="InterPro" id="IPR014030">
    <property type="entry name" value="Ketoacyl_synth_N"/>
</dbReference>
<name>A0ABS3VZR8_MICEH</name>
<dbReference type="Proteomes" id="UP000823521">
    <property type="component" value="Unassembled WGS sequence"/>
</dbReference>
<dbReference type="PANTHER" id="PTHR43775:SF51">
    <property type="entry name" value="INACTIVE PHENOLPHTHIOCEROL SYNTHESIS POLYKETIDE SYNTHASE TYPE I PKS1-RELATED"/>
    <property type="match status" value="1"/>
</dbReference>
<dbReference type="InterPro" id="IPR050091">
    <property type="entry name" value="PKS_NRPS_Biosynth_Enz"/>
</dbReference>
<dbReference type="Pfam" id="PF08659">
    <property type="entry name" value="KR"/>
    <property type="match status" value="1"/>
</dbReference>
<evidence type="ECO:0000313" key="7">
    <source>
        <dbReference type="Proteomes" id="UP000823521"/>
    </source>
</evidence>
<dbReference type="SUPFAM" id="SSF53901">
    <property type="entry name" value="Thiolase-like"/>
    <property type="match status" value="1"/>
</dbReference>
<dbReference type="SMART" id="SM00825">
    <property type="entry name" value="PKS_KS"/>
    <property type="match status" value="1"/>
</dbReference>
<dbReference type="InterPro" id="IPR016036">
    <property type="entry name" value="Malonyl_transacylase_ACP-bd"/>
</dbReference>
<keyword evidence="4 6" id="KW-0012">Acyltransferase</keyword>
<dbReference type="Pfam" id="PF02801">
    <property type="entry name" value="Ketoacyl-synt_C"/>
    <property type="match status" value="1"/>
</dbReference>
<protein>
    <submittedName>
        <fullName evidence="6">Acyltransferase domain-containing protein</fullName>
    </submittedName>
</protein>
<dbReference type="InterPro" id="IPR014043">
    <property type="entry name" value="Acyl_transferase_dom"/>
</dbReference>
<keyword evidence="3" id="KW-0808">Transferase</keyword>
<keyword evidence="1" id="KW-0596">Phosphopantetheine</keyword>
<dbReference type="InterPro" id="IPR036291">
    <property type="entry name" value="NAD(P)-bd_dom_sf"/>
</dbReference>
<dbReference type="Pfam" id="PF21394">
    <property type="entry name" value="Beta-ketacyl_N"/>
    <property type="match status" value="1"/>
</dbReference>
<proteinExistence type="predicted"/>
<keyword evidence="2" id="KW-0597">Phosphoprotein</keyword>
<dbReference type="PROSITE" id="PS52004">
    <property type="entry name" value="KS3_2"/>
    <property type="match status" value="1"/>
</dbReference>
<dbReference type="SUPFAM" id="SSF55048">
    <property type="entry name" value="Probable ACP-binding domain of malonyl-CoA ACP transacylase"/>
    <property type="match status" value="1"/>
</dbReference>
<evidence type="ECO:0000313" key="6">
    <source>
        <dbReference type="EMBL" id="MBO4210032.1"/>
    </source>
</evidence>
<dbReference type="InterPro" id="IPR001227">
    <property type="entry name" value="Ac_transferase_dom_sf"/>
</dbReference>
<accession>A0ABS3VZR8</accession>
<keyword evidence="7" id="KW-1185">Reference proteome</keyword>
<dbReference type="SMART" id="SM00827">
    <property type="entry name" value="PKS_AT"/>
    <property type="match status" value="1"/>
</dbReference>
<dbReference type="Pfam" id="PF00698">
    <property type="entry name" value="Acyl_transf_1"/>
    <property type="match status" value="1"/>
</dbReference>
<dbReference type="SUPFAM" id="SSF51735">
    <property type="entry name" value="NAD(P)-binding Rossmann-fold domains"/>
    <property type="match status" value="2"/>
</dbReference>
<gene>
    <name evidence="6" type="ORF">GSF22_29165</name>
</gene>
<dbReference type="InterPro" id="IPR049490">
    <property type="entry name" value="C883_1060-like_KR_N"/>
</dbReference>
<dbReference type="RefSeq" id="WP_208817145.1">
    <property type="nucleotide sequence ID" value="NZ_WVUH01000392.1"/>
</dbReference>
<feature type="non-terminal residue" evidence="6">
    <location>
        <position position="1207"/>
    </location>
</feature>
<dbReference type="InterPro" id="IPR016039">
    <property type="entry name" value="Thiolase-like"/>
</dbReference>
<evidence type="ECO:0000256" key="4">
    <source>
        <dbReference type="ARBA" id="ARBA00023315"/>
    </source>
</evidence>
<dbReference type="InterPro" id="IPR020841">
    <property type="entry name" value="PKS_Beta-ketoAc_synthase_dom"/>
</dbReference>
<dbReference type="EMBL" id="WVUH01000392">
    <property type="protein sequence ID" value="MBO4210032.1"/>
    <property type="molecule type" value="Genomic_DNA"/>
</dbReference>
<dbReference type="Gene3D" id="3.40.50.720">
    <property type="entry name" value="NAD(P)-binding Rossmann-like Domain"/>
    <property type="match status" value="1"/>
</dbReference>
<evidence type="ECO:0000256" key="2">
    <source>
        <dbReference type="ARBA" id="ARBA00022553"/>
    </source>
</evidence>
<evidence type="ECO:0000259" key="5">
    <source>
        <dbReference type="PROSITE" id="PS52004"/>
    </source>
</evidence>
<dbReference type="PANTHER" id="PTHR43775">
    <property type="entry name" value="FATTY ACID SYNTHASE"/>
    <property type="match status" value="1"/>
</dbReference>
<organism evidence="6 7">
    <name type="scientific">Micromonospora echinofusca</name>
    <dbReference type="NCBI Taxonomy" id="47858"/>
    <lineage>
        <taxon>Bacteria</taxon>
        <taxon>Bacillati</taxon>
        <taxon>Actinomycetota</taxon>
        <taxon>Actinomycetes</taxon>
        <taxon>Micromonosporales</taxon>
        <taxon>Micromonosporaceae</taxon>
        <taxon>Micromonospora</taxon>
    </lineage>
</organism>
<dbReference type="SUPFAM" id="SSF52151">
    <property type="entry name" value="FabD/lysophospholipase-like"/>
    <property type="match status" value="1"/>
</dbReference>
<dbReference type="InterPro" id="IPR014031">
    <property type="entry name" value="Ketoacyl_synth_C"/>
</dbReference>
<dbReference type="InterPro" id="IPR016035">
    <property type="entry name" value="Acyl_Trfase/lysoPLipase"/>
</dbReference>
<dbReference type="InterPro" id="IPR018201">
    <property type="entry name" value="Ketoacyl_synth_AS"/>
</dbReference>
<dbReference type="CDD" id="cd00833">
    <property type="entry name" value="PKS"/>
    <property type="match status" value="1"/>
</dbReference>
<reference evidence="6 7" key="1">
    <citation type="submission" date="2019-12" db="EMBL/GenBank/DDBJ databases">
        <title>Whole genome sequencing of endophytic Actinobacterium Micromonospora sp. MPMI6T.</title>
        <authorList>
            <person name="Evv R."/>
            <person name="Podile A.R."/>
        </authorList>
    </citation>
    <scope>NUCLEOTIDE SEQUENCE [LARGE SCALE GENOMIC DNA]</scope>
    <source>
        <strain evidence="6 7">MPMI6</strain>
    </source>
</reference>
<feature type="domain" description="Ketosynthase family 3 (KS3)" evidence="5">
    <location>
        <begin position="16"/>
        <end position="443"/>
    </location>
</feature>
<dbReference type="Pfam" id="PF22621">
    <property type="entry name" value="CurL-like_PKS_C"/>
    <property type="match status" value="1"/>
</dbReference>
<evidence type="ECO:0000256" key="3">
    <source>
        <dbReference type="ARBA" id="ARBA00022679"/>
    </source>
</evidence>
<sequence length="1207" mass="127839">MTHTDQPVEPTDTPTAEPIAVIGLACRMPGAADAGQFWDNLVGGVEGVRFFTLDEQRALGVPESIVSDPNFVPAAAVLDDYDSIDAGFFGMSIREAETRDPQHRLLLELSHTALEDAGYDPARYDGEIGMYATVGPDVYQWLNIRSNPKAYANAGWLAVMVGNHPDYAATLTSYRLGLRGPSLTMNTACSSSLVALHLACEALRNGECDMALTGGATIDIPAGHGYLYDEDGITAPDGHCRPFDADARGTIWGSGGGAVVLKRLSEAIADGDHIRAVVLGNAINNDGDTKVGFSAPSMEGQAAVIAQALGVAGVDPRSITYVEAHGTGTALGDPIEVSALSTVYQRDTDDRGWCAIGSVKSNIGHLGQSAGIAALIKTVLSLEHGQIPPSLHYRQANPKIDFGQNPFHVTTALTPWSPDGMPRRAAVSSFGIGGTNAHAVLQQAPPQQPAGAGTRPAYLLHLSARTDTALARQRGQLAAHLREHPELDLADVAYTLRVGRRELARRAAVVVTDTLDAVTALADAKRVVTGVAGRRAPRVALLFSGQGAQYAGMGAELYRTEPVFRDAVDECLDLLATDPAGDLADLRDVIFMAGRDEELRRTGQAQPALFVVGYALARLWQTWGVEPAAMLGHSIGEYVAATLAGVFTLPDALRLVAARGRLMQGMPAGAMLAVQLDEAEVRPMLPDGLSVATVNAPNSCVVAGPTELVTAFAERLAADAVGATLLRTSHAFHSPMMDPVLATFRDLVAATGRQAPRLPFLSNVTGTWITAQEATDPAYWARHLREPVRFGDGVATLLAEGEWLFLECGPGRQLVGLVRPQLPRDAPAPLPSLPGPRDSGSDLHVLYRAAGALWAHGAAVDATAVTPVANRVPLPTYPWERTRAWVEPDAAAAGFSAQTSAVASRSERGGILPVDAWAWAPTWRQLTPGPSSEPPIGRCLLFCDDDSAGLGAALRAQGAQVVEVRPGGEFGRTADGWTVRPADRTDYDTLLAELAQAHGPVDRIVHAWSAGGPPAAGAPATWAAQDRGFFSLLYLVEALAAGEHPETVRLDVLTRGAADVTGTDLVRPEHATVTGIARVVPLELPWLAVRHVDLDPADQGTPVTWSTVVTELVRKPETDEAGLCPPTALRAGRRWVQDYQQVALPERAGAGVRPHGVYVITGGLGGIGITVAEDLAWRARARVVLVSRSGLPPRVQWDDHLREHGTT</sequence>
<dbReference type="InterPro" id="IPR013968">
    <property type="entry name" value="PKS_KR"/>
</dbReference>
<dbReference type="Gene3D" id="3.40.47.10">
    <property type="match status" value="1"/>
</dbReference>
<dbReference type="GO" id="GO:0016746">
    <property type="term" value="F:acyltransferase activity"/>
    <property type="evidence" value="ECO:0007669"/>
    <property type="project" value="UniProtKB-KW"/>
</dbReference>
<dbReference type="Gene3D" id="3.30.70.3290">
    <property type="match status" value="1"/>
</dbReference>